<name>A0A075JXN1_9GAMM</name>
<accession>A0A075JXN1</accession>
<comment type="similarity">
    <text evidence="2">Belongs to the fimbrial protein family.</text>
</comment>
<dbReference type="GO" id="GO:0043709">
    <property type="term" value="P:cell adhesion involved in single-species biofilm formation"/>
    <property type="evidence" value="ECO:0007669"/>
    <property type="project" value="TreeGrafter"/>
</dbReference>
<dbReference type="GO" id="GO:0009289">
    <property type="term" value="C:pilus"/>
    <property type="evidence" value="ECO:0007669"/>
    <property type="project" value="UniProtKB-SubCell"/>
</dbReference>
<protein>
    <recommendedName>
        <fullName evidence="8">Fimbrial protein</fullName>
    </recommendedName>
</protein>
<dbReference type="Pfam" id="PF16970">
    <property type="entry name" value="FimA"/>
    <property type="match status" value="1"/>
</dbReference>
<dbReference type="PATRIC" id="fig|1217721.7.peg.683"/>
<dbReference type="InterPro" id="IPR008966">
    <property type="entry name" value="Adhesion_dom_sf"/>
</dbReference>
<proteinExistence type="inferred from homology"/>
<sequence>MKKTLFSTALAAALGFVAMQASAADGTITFNGEVTDTTCTITGGGAATGTGNITVTLPTVSTSALAADGQTAGDTNFSLILGGGANCTNGKTAALWIETTQTPALDASTGALKNQTAGGAGNTQVRMVNPANSQPINLGINALVTNGATVIASSNQPAATIASNTATLKYTAQYLAKGGAATAGTVSTYLTYSMQYN</sequence>
<dbReference type="OrthoDB" id="5951554at2"/>
<dbReference type="InterPro" id="IPR039458">
    <property type="entry name" value="FimA-like"/>
</dbReference>
<dbReference type="InterPro" id="IPR036937">
    <property type="entry name" value="Adhesion_dom_fimbrial_sf"/>
</dbReference>
<comment type="subcellular location">
    <subcellularLocation>
        <location evidence="1">Fimbrium</location>
    </subcellularLocation>
</comment>
<feature type="signal peptide" evidence="5">
    <location>
        <begin position="1"/>
        <end position="23"/>
    </location>
</feature>
<dbReference type="STRING" id="1217721.HY57_03260"/>
<evidence type="ECO:0000313" key="7">
    <source>
        <dbReference type="Proteomes" id="UP000027987"/>
    </source>
</evidence>
<evidence type="ECO:0000256" key="1">
    <source>
        <dbReference type="ARBA" id="ARBA00004561"/>
    </source>
</evidence>
<dbReference type="SUPFAM" id="SSF49401">
    <property type="entry name" value="Bacterial adhesins"/>
    <property type="match status" value="1"/>
</dbReference>
<evidence type="ECO:0008006" key="8">
    <source>
        <dbReference type="Google" id="ProtNLM"/>
    </source>
</evidence>
<dbReference type="EMBL" id="CP008884">
    <property type="protein sequence ID" value="AIF46340.1"/>
    <property type="molecule type" value="Genomic_DNA"/>
</dbReference>
<dbReference type="PANTHER" id="PTHR33420">
    <property type="entry name" value="FIMBRIAL SUBUNIT ELFA-RELATED"/>
    <property type="match status" value="1"/>
</dbReference>
<evidence type="ECO:0000256" key="5">
    <source>
        <dbReference type="SAM" id="SignalP"/>
    </source>
</evidence>
<gene>
    <name evidence="6" type="ORF">HY57_03260</name>
</gene>
<dbReference type="Proteomes" id="UP000027987">
    <property type="component" value="Chromosome"/>
</dbReference>
<feature type="chain" id="PRO_5001706541" description="Fimbrial protein" evidence="5">
    <location>
        <begin position="24"/>
        <end position="197"/>
    </location>
</feature>
<dbReference type="AlphaFoldDB" id="A0A075JXN1"/>
<keyword evidence="3 5" id="KW-0732">Signal</keyword>
<organism evidence="6 7">
    <name type="scientific">Dyella japonica A8</name>
    <dbReference type="NCBI Taxonomy" id="1217721"/>
    <lineage>
        <taxon>Bacteria</taxon>
        <taxon>Pseudomonadati</taxon>
        <taxon>Pseudomonadota</taxon>
        <taxon>Gammaproteobacteria</taxon>
        <taxon>Lysobacterales</taxon>
        <taxon>Rhodanobacteraceae</taxon>
        <taxon>Dyella</taxon>
    </lineage>
</organism>
<dbReference type="KEGG" id="dja:HY57_03260"/>
<evidence type="ECO:0000256" key="2">
    <source>
        <dbReference type="ARBA" id="ARBA00006671"/>
    </source>
</evidence>
<dbReference type="PANTHER" id="PTHR33420:SF3">
    <property type="entry name" value="FIMBRIAL SUBUNIT ELFA"/>
    <property type="match status" value="1"/>
</dbReference>
<evidence type="ECO:0000313" key="6">
    <source>
        <dbReference type="EMBL" id="AIF46340.1"/>
    </source>
</evidence>
<reference evidence="6 7" key="1">
    <citation type="submission" date="2014-07" db="EMBL/GenBank/DDBJ databases">
        <title>Complete Genome Sequence of Dyella japonica Strain A8 Isolated from Malaysian Tropical Soil.</title>
        <authorList>
            <person name="Hui R.K.H."/>
            <person name="Chen J.-W."/>
            <person name="Chan K.-G."/>
            <person name="Leung F.C.C."/>
        </authorList>
    </citation>
    <scope>NUCLEOTIDE SEQUENCE [LARGE SCALE GENOMIC DNA]</scope>
    <source>
        <strain evidence="6 7">A8</strain>
    </source>
</reference>
<dbReference type="HOGENOM" id="CLU_088965_2_1_6"/>
<dbReference type="RefSeq" id="WP_019464193.1">
    <property type="nucleotide sequence ID" value="NZ_ALOY01000113.1"/>
</dbReference>
<dbReference type="Gene3D" id="2.60.40.1090">
    <property type="entry name" value="Fimbrial-type adhesion domain"/>
    <property type="match status" value="1"/>
</dbReference>
<evidence type="ECO:0000256" key="4">
    <source>
        <dbReference type="ARBA" id="ARBA00023263"/>
    </source>
</evidence>
<dbReference type="InterPro" id="IPR050263">
    <property type="entry name" value="Bact_Fimbrial_Adh_Pro"/>
</dbReference>
<keyword evidence="7" id="KW-1185">Reference proteome</keyword>
<keyword evidence="4" id="KW-0281">Fimbrium</keyword>
<evidence type="ECO:0000256" key="3">
    <source>
        <dbReference type="ARBA" id="ARBA00022729"/>
    </source>
</evidence>